<protein>
    <submittedName>
        <fullName evidence="1">Uncharacterized protein</fullName>
    </submittedName>
</protein>
<accession>A0A9D1IJX4</accession>
<comment type="caution">
    <text evidence="1">The sequence shown here is derived from an EMBL/GenBank/DDBJ whole genome shotgun (WGS) entry which is preliminary data.</text>
</comment>
<name>A0A9D1IJX4_9BURK</name>
<dbReference type="AlphaFoldDB" id="A0A9D1IJX4"/>
<gene>
    <name evidence="1" type="ORF">IAC56_06855</name>
</gene>
<proteinExistence type="predicted"/>
<evidence type="ECO:0000313" key="1">
    <source>
        <dbReference type="EMBL" id="HIU37971.1"/>
    </source>
</evidence>
<dbReference type="Proteomes" id="UP000824083">
    <property type="component" value="Unassembled WGS sequence"/>
</dbReference>
<reference evidence="1" key="2">
    <citation type="journal article" date="2021" name="PeerJ">
        <title>Extensive microbial diversity within the chicken gut microbiome revealed by metagenomics and culture.</title>
        <authorList>
            <person name="Gilroy R."/>
            <person name="Ravi A."/>
            <person name="Getino M."/>
            <person name="Pursley I."/>
            <person name="Horton D.L."/>
            <person name="Alikhan N.F."/>
            <person name="Baker D."/>
            <person name="Gharbi K."/>
            <person name="Hall N."/>
            <person name="Watson M."/>
            <person name="Adriaenssens E.M."/>
            <person name="Foster-Nyarko E."/>
            <person name="Jarju S."/>
            <person name="Secka A."/>
            <person name="Antonio M."/>
            <person name="Oren A."/>
            <person name="Chaudhuri R.R."/>
            <person name="La Ragione R."/>
            <person name="Hildebrand F."/>
            <person name="Pallen M.J."/>
        </authorList>
    </citation>
    <scope>NUCLEOTIDE SEQUENCE</scope>
    <source>
        <strain evidence="1">7463</strain>
    </source>
</reference>
<evidence type="ECO:0000313" key="2">
    <source>
        <dbReference type="Proteomes" id="UP000824083"/>
    </source>
</evidence>
<dbReference type="EMBL" id="DVMY01000105">
    <property type="protein sequence ID" value="HIU37971.1"/>
    <property type="molecule type" value="Genomic_DNA"/>
</dbReference>
<organism evidence="1 2">
    <name type="scientific">Candidatus Aphodousia faecigallinarum</name>
    <dbReference type="NCBI Taxonomy" id="2840677"/>
    <lineage>
        <taxon>Bacteria</taxon>
        <taxon>Pseudomonadati</taxon>
        <taxon>Pseudomonadota</taxon>
        <taxon>Betaproteobacteria</taxon>
        <taxon>Burkholderiales</taxon>
        <taxon>Sutterellaceae</taxon>
        <taxon>Sutterellaceae incertae sedis</taxon>
        <taxon>Candidatus Aphodousia</taxon>
    </lineage>
</organism>
<sequence>MSIERSQTKGDTQFFNGNHFESSGDVLSALLGDEFDVTDTLKLIIPDAKPRDGDKDRCGGFVCLQEATMSEEQPHALVYCLMHSQTKRLASKYIDFEFAGSPCVAEVKAIYEWEDGFIGEVSFDNEDWPYPANCLVVDYYRHENKIQIGQKISIELSAVAFSAQKVQPKEFTIDKGPAFEMFRKEFLDENPDKTEKDFKAPLVSTKGAVIVFPDQDNTFYKCVLPILELSETVMLGQPIYQIKTIFIREAVDVQEDVMVTLYVPKRIVKDSLSVGDDLNCYLRLYAKVKV</sequence>
<reference evidence="1" key="1">
    <citation type="submission" date="2020-10" db="EMBL/GenBank/DDBJ databases">
        <authorList>
            <person name="Gilroy R."/>
        </authorList>
    </citation>
    <scope>NUCLEOTIDE SEQUENCE</scope>
    <source>
        <strain evidence="1">7463</strain>
    </source>
</reference>